<protein>
    <submittedName>
        <fullName evidence="1">Uncharacterized protein</fullName>
    </submittedName>
</protein>
<organism evidence="1 2">
    <name type="scientific">Polynucleobacter sphagniphilus</name>
    <dbReference type="NCBI Taxonomy" id="1743169"/>
    <lineage>
        <taxon>Bacteria</taxon>
        <taxon>Pseudomonadati</taxon>
        <taxon>Pseudomonadota</taxon>
        <taxon>Betaproteobacteria</taxon>
        <taxon>Burkholderiales</taxon>
        <taxon>Burkholderiaceae</taxon>
        <taxon>Polynucleobacter</taxon>
    </lineage>
</organism>
<reference evidence="1" key="1">
    <citation type="submission" date="2023-04" db="EMBL/GenBank/DDBJ databases">
        <title>Genome Encyclopedia of Bacteria and Archaea VI: Functional Genomics of Type Strains.</title>
        <authorList>
            <person name="Whitman W."/>
        </authorList>
    </citation>
    <scope>NUCLEOTIDE SEQUENCE</scope>
    <source>
        <strain evidence="1">Enz.4-51</strain>
    </source>
</reference>
<keyword evidence="2" id="KW-1185">Reference proteome</keyword>
<comment type="caution">
    <text evidence="1">The sequence shown here is derived from an EMBL/GenBank/DDBJ whole genome shotgun (WGS) entry which is preliminary data.</text>
</comment>
<accession>A0AA43S454</accession>
<dbReference type="EMBL" id="JARXYA010000002">
    <property type="protein sequence ID" value="MDH6503109.1"/>
    <property type="molecule type" value="Genomic_DNA"/>
</dbReference>
<gene>
    <name evidence="1" type="ORF">M2127_000396</name>
</gene>
<evidence type="ECO:0000313" key="1">
    <source>
        <dbReference type="EMBL" id="MDH6503109.1"/>
    </source>
</evidence>
<dbReference type="RefSeq" id="WP_280756513.1">
    <property type="nucleotide sequence ID" value="NZ_JARXXW010000002.1"/>
</dbReference>
<dbReference type="Proteomes" id="UP001161160">
    <property type="component" value="Unassembled WGS sequence"/>
</dbReference>
<dbReference type="AlphaFoldDB" id="A0AA43S454"/>
<proteinExistence type="predicted"/>
<sequence length="95" mass="10993">MDKKQVKTGRNKNKMTTNKQVTDMALTLWECSEYINKTMIRTNLNSYFRDRLARLTQRLQKEAIDLGNDLGPANEKAFETIHSAKMVARQMGLLD</sequence>
<evidence type="ECO:0000313" key="2">
    <source>
        <dbReference type="Proteomes" id="UP001161160"/>
    </source>
</evidence>
<name>A0AA43S454_9BURK</name>